<evidence type="ECO:0000313" key="2">
    <source>
        <dbReference type="EMBL" id="PSB29920.1"/>
    </source>
</evidence>
<name>A0A2T1EB22_9CYAN</name>
<dbReference type="PANTHER" id="PTHR36180">
    <property type="entry name" value="DNA-BINDING PROTEIN-RELATED-RELATED"/>
    <property type="match status" value="1"/>
</dbReference>
<proteinExistence type="predicted"/>
<dbReference type="SMART" id="SM01040">
    <property type="entry name" value="Bro-N"/>
    <property type="match status" value="1"/>
</dbReference>
<keyword evidence="3" id="KW-1185">Reference proteome</keyword>
<evidence type="ECO:0000313" key="3">
    <source>
        <dbReference type="Proteomes" id="UP000239576"/>
    </source>
</evidence>
<dbReference type="PROSITE" id="PS51750">
    <property type="entry name" value="BRO_N"/>
    <property type="match status" value="1"/>
</dbReference>
<dbReference type="RefSeq" id="WP_106256201.1">
    <property type="nucleotide sequence ID" value="NZ_CAWNSW010000007.1"/>
</dbReference>
<organism evidence="2 3">
    <name type="scientific">Stenomitos frigidus ULC18</name>
    <dbReference type="NCBI Taxonomy" id="2107698"/>
    <lineage>
        <taxon>Bacteria</taxon>
        <taxon>Bacillati</taxon>
        <taxon>Cyanobacteriota</taxon>
        <taxon>Cyanophyceae</taxon>
        <taxon>Leptolyngbyales</taxon>
        <taxon>Leptolyngbyaceae</taxon>
        <taxon>Stenomitos</taxon>
    </lineage>
</organism>
<dbReference type="Pfam" id="PF02498">
    <property type="entry name" value="Bro-N"/>
    <property type="match status" value="1"/>
</dbReference>
<dbReference type="OrthoDB" id="9812611at2"/>
<reference evidence="3" key="1">
    <citation type="submission" date="2018-02" db="EMBL/GenBank/DDBJ databases">
        <authorList>
            <person name="Moore K."/>
            <person name="Momper L."/>
        </authorList>
    </citation>
    <scope>NUCLEOTIDE SEQUENCE [LARGE SCALE GENOMIC DNA]</scope>
    <source>
        <strain evidence="3">ULC18</strain>
    </source>
</reference>
<feature type="domain" description="Bro-N" evidence="1">
    <location>
        <begin position="1"/>
        <end position="115"/>
    </location>
</feature>
<dbReference type="AlphaFoldDB" id="A0A2T1EB22"/>
<evidence type="ECO:0000259" key="1">
    <source>
        <dbReference type="PROSITE" id="PS51750"/>
    </source>
</evidence>
<dbReference type="EMBL" id="PVWK01000057">
    <property type="protein sequence ID" value="PSB29920.1"/>
    <property type="molecule type" value="Genomic_DNA"/>
</dbReference>
<sequence length="237" mass="26566">MTSAIALFGAFERYNVRWNGDIDNPWWVAADVCSALGLTNVSMAVNGNPITGDLGLDDDEKDNIRIPDTIGRSRKTIIVNEAGLYRLIFKSRKAEAKTFQRWVFHEVLPSIRKYGCYPPWANGERLSPEEQADYEAALAELYERLTLKLGEPFGGEHISVWAAILHRKREGCEEPFDAAAIVAYLAEPEPEMDNPGLHMEVAAVARCIGQLRRWGWVTEERLLPRASLHVLEGGADD</sequence>
<comment type="caution">
    <text evidence="2">The sequence shown here is derived from an EMBL/GenBank/DDBJ whole genome shotgun (WGS) entry which is preliminary data.</text>
</comment>
<dbReference type="Proteomes" id="UP000239576">
    <property type="component" value="Unassembled WGS sequence"/>
</dbReference>
<protein>
    <recommendedName>
        <fullName evidence="1">Bro-N domain-containing protein</fullName>
    </recommendedName>
</protein>
<dbReference type="PANTHER" id="PTHR36180:SF2">
    <property type="entry name" value="BRO FAMILY PROTEIN"/>
    <property type="match status" value="1"/>
</dbReference>
<reference evidence="2 3" key="2">
    <citation type="submission" date="2018-03" db="EMBL/GenBank/DDBJ databases">
        <title>The ancient ancestry and fast evolution of plastids.</title>
        <authorList>
            <person name="Moore K.R."/>
            <person name="Magnabosco C."/>
            <person name="Momper L."/>
            <person name="Gold D.A."/>
            <person name="Bosak T."/>
            <person name="Fournier G.P."/>
        </authorList>
    </citation>
    <scope>NUCLEOTIDE SEQUENCE [LARGE SCALE GENOMIC DNA]</scope>
    <source>
        <strain evidence="2 3">ULC18</strain>
    </source>
</reference>
<dbReference type="InterPro" id="IPR003497">
    <property type="entry name" value="BRO_N_domain"/>
</dbReference>
<accession>A0A2T1EB22</accession>
<gene>
    <name evidence="2" type="ORF">C7B82_10225</name>
</gene>